<comment type="similarity">
    <text evidence="7">Belongs to the PP2C family.</text>
</comment>
<comment type="catalytic activity">
    <reaction evidence="7">
        <text>O-phospho-L-seryl-[protein] + H2O = L-seryl-[protein] + phosphate</text>
        <dbReference type="Rhea" id="RHEA:20629"/>
        <dbReference type="Rhea" id="RHEA-COMP:9863"/>
        <dbReference type="Rhea" id="RHEA-COMP:11604"/>
        <dbReference type="ChEBI" id="CHEBI:15377"/>
        <dbReference type="ChEBI" id="CHEBI:29999"/>
        <dbReference type="ChEBI" id="CHEBI:43474"/>
        <dbReference type="ChEBI" id="CHEBI:83421"/>
        <dbReference type="EC" id="3.1.3.16"/>
    </reaction>
</comment>
<name>A0A4E9EG10_GIBZA</name>
<feature type="compositionally biased region" description="Basic and acidic residues" evidence="8">
    <location>
        <begin position="542"/>
        <end position="554"/>
    </location>
</feature>
<dbReference type="GO" id="GO:0046872">
    <property type="term" value="F:metal ion binding"/>
    <property type="evidence" value="ECO:0007669"/>
    <property type="project" value="UniProtKB-UniRule"/>
</dbReference>
<feature type="domain" description="PPM-type phosphatase" evidence="9">
    <location>
        <begin position="87"/>
        <end position="374"/>
    </location>
</feature>
<keyword evidence="2" id="KW-0690">Ribosome biogenesis</keyword>
<dbReference type="Gene3D" id="3.40.50.1010">
    <property type="entry name" value="5'-nuclease"/>
    <property type="match status" value="1"/>
</dbReference>
<dbReference type="PANTHER" id="PTHR12320">
    <property type="entry name" value="PROTEIN PHOSPHATASE 2C"/>
    <property type="match status" value="1"/>
</dbReference>
<dbReference type="EMBL" id="CAAKMV010000152">
    <property type="protein sequence ID" value="VIO61680.1"/>
    <property type="molecule type" value="Genomic_DNA"/>
</dbReference>
<evidence type="ECO:0000256" key="7">
    <source>
        <dbReference type="RuleBase" id="RU366020"/>
    </source>
</evidence>
<reference evidence="10" key="2">
    <citation type="submission" date="2021-03" db="EMBL/GenBank/DDBJ databases">
        <authorList>
            <person name="Alouane T."/>
            <person name="Langin T."/>
            <person name="Bonhomme L."/>
        </authorList>
    </citation>
    <scope>NUCLEOTIDE SEQUENCE</scope>
    <source>
        <strain evidence="10">MDC_Fg202</strain>
    </source>
</reference>
<evidence type="ECO:0000256" key="2">
    <source>
        <dbReference type="ARBA" id="ARBA00022517"/>
    </source>
</evidence>
<keyword evidence="7" id="KW-0479">Metal-binding</keyword>
<dbReference type="InterPro" id="IPR057776">
    <property type="entry name" value="UTP23_sensor"/>
</dbReference>
<dbReference type="EC" id="3.1.3.16" evidence="7"/>
<dbReference type="PANTHER" id="PTHR12320:SF24">
    <property type="entry name" value="PROTEIN PHOSPHATASE"/>
    <property type="match status" value="1"/>
</dbReference>
<keyword evidence="7" id="KW-0378">Hydrolase</keyword>
<keyword evidence="4" id="KW-0539">Nucleus</keyword>
<comment type="similarity">
    <text evidence="6">Belongs to the UTP23/FCF1 family. UTP23 subfamily.</text>
</comment>
<evidence type="ECO:0000256" key="8">
    <source>
        <dbReference type="SAM" id="MobiDB-lite"/>
    </source>
</evidence>
<dbReference type="AlphaFoldDB" id="A0A4E9EG10"/>
<comment type="function">
    <text evidence="5">Involved in rRNA-processing and ribosome biogenesis.</text>
</comment>
<comment type="cofactor">
    <cofactor evidence="7">
        <name>Mn(2+)</name>
        <dbReference type="ChEBI" id="CHEBI:29035"/>
    </cofactor>
</comment>
<gene>
    <name evidence="11" type="ORF">FUG_LOCUS431812</name>
    <name evidence="10" type="ORF">MDCFG202_LOCUS278368</name>
</gene>
<protein>
    <recommendedName>
        <fullName evidence="7">Protein phosphatase</fullName>
        <ecNumber evidence="7">3.1.3.16</ecNumber>
    </recommendedName>
</protein>
<keyword evidence="7" id="KW-0464">Manganese</keyword>
<evidence type="ECO:0000256" key="4">
    <source>
        <dbReference type="ARBA" id="ARBA00023242"/>
    </source>
</evidence>
<dbReference type="SUPFAM" id="SSF81606">
    <property type="entry name" value="PP2C-like"/>
    <property type="match status" value="1"/>
</dbReference>
<dbReference type="GO" id="GO:0004722">
    <property type="term" value="F:protein serine/threonine phosphatase activity"/>
    <property type="evidence" value="ECO:0007669"/>
    <property type="project" value="UniProtKB-EC"/>
</dbReference>
<evidence type="ECO:0000259" key="9">
    <source>
        <dbReference type="SMART" id="SM00332"/>
    </source>
</evidence>
<feature type="compositionally biased region" description="Basic and acidic residues" evidence="8">
    <location>
        <begin position="608"/>
        <end position="627"/>
    </location>
</feature>
<evidence type="ECO:0000256" key="1">
    <source>
        <dbReference type="ARBA" id="ARBA00004604"/>
    </source>
</evidence>
<proteinExistence type="inferred from homology"/>
<dbReference type="InterPro" id="IPR001932">
    <property type="entry name" value="PPM-type_phosphatase-like_dom"/>
</dbReference>
<dbReference type="SMART" id="SM00332">
    <property type="entry name" value="PP2Cc"/>
    <property type="match status" value="1"/>
</dbReference>
<dbReference type="InterPro" id="IPR036457">
    <property type="entry name" value="PPM-type-like_dom_sf"/>
</dbReference>
<sequence length="664" mass="74851">MLIQPYSILAPVPISTLPSLPVRRLARTTWRPCRKRWFASETTHRTHETPILPFRFETGIGLFAKRPPRPFPPPFLSPPSTSFTDPLSTHHQSRDRRAFVHGQLIRGKTNGDDAVYASDYFICANDGVGAWATRPRGHAGLWSRLVSHFWSSAIEEELAEIEKSKEPNPIASLQSAYDRTLAATTEHDCLGTTTVCGAQLYYKTCTENEAQTSPVLYVTNLGDCQVMVLRPSTEKIIFKTVEQWHWFDCPRQLGTNSPDTPNDNAIVDKIDLEVGDVVLAMTDGVIDNLWEHEIVASILKSIKEWESGRHPEAHRGDLTGGRNGGMRAAAQDLIEAAKEIALDPFAESPFMERAIEEGLASEGGKLDDISVVAALCVENEGKRSKQYRKLMEQFSQTFGFREPYQVLVDAEMIQDSSRCKMDLEPALSRTVHGKVKSMVTQCEMRKLYATRNEDFIKLGQSLERRRCGHHPNEYPEPLSTQECLRSVVDPKDTNQNKHRYVVASQDQEVRRMLRGIKGVPLIYIKRSVMILEPMADESVQVRAREERSKFRAEIKSSVGKRKREDADDDDEKADKKDAGTTEDQKKKKKKGYGSKGPNPLAVQKPKKPKTDGQQPRKQESSEVKENTQEGAGKRKRRRRNKTSETEDQGEANTTTTTEVTMADA</sequence>
<dbReference type="Pfam" id="PF24779">
    <property type="entry name" value="UTP23_sensor"/>
    <property type="match status" value="1"/>
</dbReference>
<feature type="region of interest" description="Disordered" evidence="8">
    <location>
        <begin position="538"/>
        <end position="664"/>
    </location>
</feature>
<dbReference type="Proteomes" id="UP000746612">
    <property type="component" value="Unassembled WGS sequence"/>
</dbReference>
<keyword evidence="7" id="KW-0460">Magnesium</keyword>
<evidence type="ECO:0000313" key="11">
    <source>
        <dbReference type="EMBL" id="VIO61680.1"/>
    </source>
</evidence>
<dbReference type="InterPro" id="IPR029060">
    <property type="entry name" value="PIN-like_dom_sf"/>
</dbReference>
<dbReference type="FunFam" id="3.60.40.10:FF:000118">
    <property type="entry name" value="Phosphatase 2C-like domain-containing protein"/>
    <property type="match status" value="1"/>
</dbReference>
<dbReference type="CDD" id="cd09865">
    <property type="entry name" value="PIN_ScUtp23p-like"/>
    <property type="match status" value="1"/>
</dbReference>
<dbReference type="Gene3D" id="3.60.40.10">
    <property type="entry name" value="PPM-type phosphatase domain"/>
    <property type="match status" value="1"/>
</dbReference>
<comment type="cofactor">
    <cofactor evidence="7">
        <name>Mg(2+)</name>
        <dbReference type="ChEBI" id="CHEBI:18420"/>
    </cofactor>
</comment>
<dbReference type="FunFam" id="3.40.50.1010:FF:000006">
    <property type="entry name" value="rRNA-processing protein UTP23 homolog"/>
    <property type="match status" value="1"/>
</dbReference>
<evidence type="ECO:0000256" key="6">
    <source>
        <dbReference type="ARBA" id="ARBA00038503"/>
    </source>
</evidence>
<evidence type="ECO:0000256" key="5">
    <source>
        <dbReference type="ARBA" id="ARBA00037300"/>
    </source>
</evidence>
<accession>A0A4E9EG10</accession>
<keyword evidence="7" id="KW-0904">Protein phosphatase</keyword>
<dbReference type="InterPro" id="IPR006984">
    <property type="entry name" value="Fcf1/UTP23"/>
</dbReference>
<dbReference type="Pfam" id="PF04900">
    <property type="entry name" value="Fcf1"/>
    <property type="match status" value="1"/>
</dbReference>
<dbReference type="GO" id="GO:0006364">
    <property type="term" value="P:rRNA processing"/>
    <property type="evidence" value="ECO:0007669"/>
    <property type="project" value="UniProtKB-KW"/>
</dbReference>
<feature type="compositionally biased region" description="Basic and acidic residues" evidence="8">
    <location>
        <begin position="572"/>
        <end position="585"/>
    </location>
</feature>
<keyword evidence="3" id="KW-0698">rRNA processing</keyword>
<comment type="catalytic activity">
    <reaction evidence="7">
        <text>O-phospho-L-threonyl-[protein] + H2O = L-threonyl-[protein] + phosphate</text>
        <dbReference type="Rhea" id="RHEA:47004"/>
        <dbReference type="Rhea" id="RHEA-COMP:11060"/>
        <dbReference type="Rhea" id="RHEA-COMP:11605"/>
        <dbReference type="ChEBI" id="CHEBI:15377"/>
        <dbReference type="ChEBI" id="CHEBI:30013"/>
        <dbReference type="ChEBI" id="CHEBI:43474"/>
        <dbReference type="ChEBI" id="CHEBI:61977"/>
        <dbReference type="EC" id="3.1.3.16"/>
    </reaction>
</comment>
<evidence type="ECO:0000313" key="10">
    <source>
        <dbReference type="EMBL" id="CAG1986767.1"/>
    </source>
</evidence>
<dbReference type="EMBL" id="CAJPIJ010000136">
    <property type="protein sequence ID" value="CAG1986767.1"/>
    <property type="molecule type" value="Genomic_DNA"/>
</dbReference>
<dbReference type="InterPro" id="IPR039123">
    <property type="entry name" value="PPTC7"/>
</dbReference>
<reference evidence="11" key="1">
    <citation type="submission" date="2019-04" db="EMBL/GenBank/DDBJ databases">
        <authorList>
            <person name="Melise S."/>
            <person name="Noan J."/>
            <person name="Okalmin O."/>
        </authorList>
    </citation>
    <scope>NUCLEOTIDE SEQUENCE</scope>
    <source>
        <strain evidence="11">FN9</strain>
    </source>
</reference>
<organism evidence="11">
    <name type="scientific">Gibberella zeae</name>
    <name type="common">Wheat head blight fungus</name>
    <name type="synonym">Fusarium graminearum</name>
    <dbReference type="NCBI Taxonomy" id="5518"/>
    <lineage>
        <taxon>Eukaryota</taxon>
        <taxon>Fungi</taxon>
        <taxon>Dikarya</taxon>
        <taxon>Ascomycota</taxon>
        <taxon>Pezizomycotina</taxon>
        <taxon>Sordariomycetes</taxon>
        <taxon>Hypocreomycetidae</taxon>
        <taxon>Hypocreales</taxon>
        <taxon>Nectriaceae</taxon>
        <taxon>Fusarium</taxon>
    </lineage>
</organism>
<dbReference type="SUPFAM" id="SSF88723">
    <property type="entry name" value="PIN domain-like"/>
    <property type="match status" value="1"/>
</dbReference>
<dbReference type="GO" id="GO:0032040">
    <property type="term" value="C:small-subunit processome"/>
    <property type="evidence" value="ECO:0007669"/>
    <property type="project" value="InterPro"/>
</dbReference>
<comment type="subcellular location">
    <subcellularLocation>
        <location evidence="1">Nucleus</location>
        <location evidence="1">Nucleolus</location>
    </subcellularLocation>
</comment>
<evidence type="ECO:0000256" key="3">
    <source>
        <dbReference type="ARBA" id="ARBA00022552"/>
    </source>
</evidence>